<dbReference type="PANTHER" id="PTHR40624:SF1">
    <property type="entry name" value="BIOSYNTHESIS MONOOXYGENASE, PUTATIVE (AFU_ORTHOLOGUE AFUA_1G12025)-RELATED"/>
    <property type="match status" value="1"/>
</dbReference>
<sequence length="210" mass="22293">MTGILQITRLVCESAEARGKVLEALQHAAIDAASQDGEIEQYLVTTPLEDTSGVDIYVIEEFTSQSALECHQAAQTVDALRNMLSAPPETHSNPIAIKTTSGPPLLLTTSPAVLLVGIEYKPGTSSNAVTGWEKMAEGAVKSVPGVNVFTVAKDAEANIVRTVEVLDSWDSLNVLVKTDAAKNNIEHNGKDRTGVKSAIRLRAVAGFVGR</sequence>
<dbReference type="Proteomes" id="UP000800082">
    <property type="component" value="Unassembled WGS sequence"/>
</dbReference>
<dbReference type="Gene3D" id="3.30.70.100">
    <property type="match status" value="1"/>
</dbReference>
<protein>
    <recommendedName>
        <fullName evidence="3">ABM domain-containing protein</fullName>
    </recommendedName>
</protein>
<dbReference type="OrthoDB" id="4520428at2759"/>
<dbReference type="EMBL" id="ML978971">
    <property type="protein sequence ID" value="KAF1927675.1"/>
    <property type="molecule type" value="Genomic_DNA"/>
</dbReference>
<name>A0A6A5RH79_9PLEO</name>
<dbReference type="PANTHER" id="PTHR40624">
    <property type="entry name" value="BIOSYNTHESIS MONOOXYGENASE, PUTATIVE (AFU_ORTHOLOGUE AFUA_1G12025)-RELATED"/>
    <property type="match status" value="1"/>
</dbReference>
<evidence type="ECO:0008006" key="3">
    <source>
        <dbReference type="Google" id="ProtNLM"/>
    </source>
</evidence>
<gene>
    <name evidence="1" type="ORF">M421DRAFT_172550</name>
</gene>
<organism evidence="1 2">
    <name type="scientific">Didymella exigua CBS 183.55</name>
    <dbReference type="NCBI Taxonomy" id="1150837"/>
    <lineage>
        <taxon>Eukaryota</taxon>
        <taxon>Fungi</taxon>
        <taxon>Dikarya</taxon>
        <taxon>Ascomycota</taxon>
        <taxon>Pezizomycotina</taxon>
        <taxon>Dothideomycetes</taxon>
        <taxon>Pleosporomycetidae</taxon>
        <taxon>Pleosporales</taxon>
        <taxon>Pleosporineae</taxon>
        <taxon>Didymellaceae</taxon>
        <taxon>Didymella</taxon>
    </lineage>
</organism>
<evidence type="ECO:0000313" key="2">
    <source>
        <dbReference type="Proteomes" id="UP000800082"/>
    </source>
</evidence>
<dbReference type="RefSeq" id="XP_033447927.1">
    <property type="nucleotide sequence ID" value="XM_033587796.1"/>
</dbReference>
<accession>A0A6A5RH79</accession>
<evidence type="ECO:0000313" key="1">
    <source>
        <dbReference type="EMBL" id="KAF1927675.1"/>
    </source>
</evidence>
<dbReference type="AlphaFoldDB" id="A0A6A5RH79"/>
<dbReference type="GeneID" id="54345443"/>
<keyword evidence="2" id="KW-1185">Reference proteome</keyword>
<proteinExistence type="predicted"/>
<reference evidence="1" key="1">
    <citation type="journal article" date="2020" name="Stud. Mycol.">
        <title>101 Dothideomycetes genomes: a test case for predicting lifestyles and emergence of pathogens.</title>
        <authorList>
            <person name="Haridas S."/>
            <person name="Albert R."/>
            <person name="Binder M."/>
            <person name="Bloem J."/>
            <person name="Labutti K."/>
            <person name="Salamov A."/>
            <person name="Andreopoulos B."/>
            <person name="Baker S."/>
            <person name="Barry K."/>
            <person name="Bills G."/>
            <person name="Bluhm B."/>
            <person name="Cannon C."/>
            <person name="Castanera R."/>
            <person name="Culley D."/>
            <person name="Daum C."/>
            <person name="Ezra D."/>
            <person name="Gonzalez J."/>
            <person name="Henrissat B."/>
            <person name="Kuo A."/>
            <person name="Liang C."/>
            <person name="Lipzen A."/>
            <person name="Lutzoni F."/>
            <person name="Magnuson J."/>
            <person name="Mondo S."/>
            <person name="Nolan M."/>
            <person name="Ohm R."/>
            <person name="Pangilinan J."/>
            <person name="Park H.-J."/>
            <person name="Ramirez L."/>
            <person name="Alfaro M."/>
            <person name="Sun H."/>
            <person name="Tritt A."/>
            <person name="Yoshinaga Y."/>
            <person name="Zwiers L.-H."/>
            <person name="Turgeon B."/>
            <person name="Goodwin S."/>
            <person name="Spatafora J."/>
            <person name="Crous P."/>
            <person name="Grigoriev I."/>
        </authorList>
    </citation>
    <scope>NUCLEOTIDE SEQUENCE</scope>
    <source>
        <strain evidence="1">CBS 183.55</strain>
    </source>
</reference>